<accession>A0A077MDH8</accession>
<feature type="compositionally biased region" description="Basic residues" evidence="1">
    <location>
        <begin position="1"/>
        <end position="14"/>
    </location>
</feature>
<evidence type="ECO:0000313" key="3">
    <source>
        <dbReference type="Proteomes" id="UP000035720"/>
    </source>
</evidence>
<organism evidence="2 3">
    <name type="scientific">Nostocoides jenkinsii Ben 74</name>
    <dbReference type="NCBI Taxonomy" id="1193518"/>
    <lineage>
        <taxon>Bacteria</taxon>
        <taxon>Bacillati</taxon>
        <taxon>Actinomycetota</taxon>
        <taxon>Actinomycetes</taxon>
        <taxon>Micrococcales</taxon>
        <taxon>Intrasporangiaceae</taxon>
        <taxon>Nostocoides</taxon>
    </lineage>
</organism>
<reference evidence="2 3" key="1">
    <citation type="journal article" date="2013" name="ISME J.">
        <title>A metabolic model for members of the genus Tetrasphaera involved in enhanced biological phosphorus removal.</title>
        <authorList>
            <person name="Kristiansen R."/>
            <person name="Nguyen H.T.T."/>
            <person name="Saunders A.M."/>
            <person name="Nielsen J.L."/>
            <person name="Wimmer R."/>
            <person name="Le V.Q."/>
            <person name="McIlroy S.J."/>
            <person name="Petrovski S."/>
            <person name="Seviour R.J."/>
            <person name="Calteau A."/>
            <person name="Nielsen K.L."/>
            <person name="Nielsen P.H."/>
        </authorList>
    </citation>
    <scope>NUCLEOTIDE SEQUENCE [LARGE SCALE GENOMIC DNA]</scope>
    <source>
        <strain evidence="2 3">Ben 74</strain>
    </source>
</reference>
<dbReference type="STRING" id="1193518.BN13_250010"/>
<feature type="region of interest" description="Disordered" evidence="1">
    <location>
        <begin position="1"/>
        <end position="33"/>
    </location>
</feature>
<name>A0A077MDH8_9MICO</name>
<keyword evidence="3" id="KW-1185">Reference proteome</keyword>
<comment type="caution">
    <text evidence="2">The sequence shown here is derived from an EMBL/GenBank/DDBJ whole genome shotgun (WGS) entry which is preliminary data.</text>
</comment>
<proteinExistence type="predicted"/>
<dbReference type="AlphaFoldDB" id="A0A077MDH8"/>
<gene>
    <name evidence="2" type="ORF">BN13_250010</name>
</gene>
<dbReference type="Proteomes" id="UP000035720">
    <property type="component" value="Unassembled WGS sequence"/>
</dbReference>
<evidence type="ECO:0000256" key="1">
    <source>
        <dbReference type="SAM" id="MobiDB-lite"/>
    </source>
</evidence>
<evidence type="ECO:0000313" key="2">
    <source>
        <dbReference type="EMBL" id="CCI52922.1"/>
    </source>
</evidence>
<protein>
    <submittedName>
        <fullName evidence="2">Uncharacterized protein</fullName>
    </submittedName>
</protein>
<dbReference type="EMBL" id="CAJC01000134">
    <property type="protein sequence ID" value="CCI52922.1"/>
    <property type="molecule type" value="Genomic_DNA"/>
</dbReference>
<sequence>MRPHPHPARPQHHWGRADLSVRGHIPMRANRFD</sequence>